<feature type="domain" description="Methyltransferase type 11" evidence="1">
    <location>
        <begin position="41"/>
        <end position="131"/>
    </location>
</feature>
<dbReference type="Pfam" id="PF08241">
    <property type="entry name" value="Methyltransf_11"/>
    <property type="match status" value="1"/>
</dbReference>
<evidence type="ECO:0000313" key="2">
    <source>
        <dbReference type="EMBL" id="QOY55760.1"/>
    </source>
</evidence>
<dbReference type="Gene3D" id="3.40.50.150">
    <property type="entry name" value="Vaccinia Virus protein VP39"/>
    <property type="match status" value="1"/>
</dbReference>
<keyword evidence="3" id="KW-1185">Reference proteome</keyword>
<organism evidence="2 3">
    <name type="scientific">Candidatus Sulfurimonas marisnigri</name>
    <dbReference type="NCBI Taxonomy" id="2740405"/>
    <lineage>
        <taxon>Bacteria</taxon>
        <taxon>Pseudomonadati</taxon>
        <taxon>Campylobacterota</taxon>
        <taxon>Epsilonproteobacteria</taxon>
        <taxon>Campylobacterales</taxon>
        <taxon>Sulfurimonadaceae</taxon>
        <taxon>Sulfurimonas</taxon>
    </lineage>
</organism>
<dbReference type="InterPro" id="IPR013216">
    <property type="entry name" value="Methyltransf_11"/>
</dbReference>
<keyword evidence="2" id="KW-0489">Methyltransferase</keyword>
<dbReference type="GO" id="GO:0032259">
    <property type="term" value="P:methylation"/>
    <property type="evidence" value="ECO:0007669"/>
    <property type="project" value="UniProtKB-KW"/>
</dbReference>
<dbReference type="SUPFAM" id="SSF53335">
    <property type="entry name" value="S-adenosyl-L-methionine-dependent methyltransferases"/>
    <property type="match status" value="1"/>
</dbReference>
<gene>
    <name evidence="2" type="ORF">HUE87_05920</name>
</gene>
<reference evidence="2 3" key="1">
    <citation type="submission" date="2020-05" db="EMBL/GenBank/DDBJ databases">
        <title>Sulfurimonas marisnigri, sp. nov., and Sulfurimonas baltica, sp. nov., manganese oxide reducing chemolithoautotrophs of the class Epsilonproteobacteria isolated from the pelagic redoxclines of the Black and Baltic Seas and emended description of the genus Sulfurimonas.</title>
        <authorList>
            <person name="Henkel J.V."/>
            <person name="Laudan C."/>
            <person name="Werner J."/>
            <person name="Neu T."/>
            <person name="Plewe S."/>
            <person name="Sproer C."/>
            <person name="Bunk B."/>
            <person name="Schulz-Vogt H.N."/>
        </authorList>
    </citation>
    <scope>NUCLEOTIDE SEQUENCE [LARGE SCALE GENOMIC DNA]</scope>
    <source>
        <strain evidence="2 3">SoZ1</strain>
    </source>
</reference>
<name>A0A7S7M2J5_9BACT</name>
<dbReference type="GO" id="GO:0008757">
    <property type="term" value="F:S-adenosylmethionine-dependent methyltransferase activity"/>
    <property type="evidence" value="ECO:0007669"/>
    <property type="project" value="InterPro"/>
</dbReference>
<dbReference type="AlphaFoldDB" id="A0A7S7M2J5"/>
<sequence length="189" mass="21405">MIPFNHLGFVFKYFGSVIYPKKVLEELCIFLEPLSNKASVLDVGAGTGMMSELAYRCNSELRYVAVDPANGMLKYAEDYVEIHIATAEVLPFDDDSFDAILMGESLHHFDDPDVAMKEVVRVLKKNGKLFIYDFDKGTFMGKSLWAMEKLLGEPAHFYEVHVLKKMLEGNGFTVEVSNHSWRYTVSATL</sequence>
<protein>
    <submittedName>
        <fullName evidence="2">Class I SAM-dependent methyltransferase</fullName>
    </submittedName>
</protein>
<dbReference type="RefSeq" id="WP_194367798.1">
    <property type="nucleotide sequence ID" value="NZ_CP054493.1"/>
</dbReference>
<dbReference type="PANTHER" id="PTHR43591">
    <property type="entry name" value="METHYLTRANSFERASE"/>
    <property type="match status" value="1"/>
</dbReference>
<dbReference type="InterPro" id="IPR029063">
    <property type="entry name" value="SAM-dependent_MTases_sf"/>
</dbReference>
<keyword evidence="2" id="KW-0808">Transferase</keyword>
<proteinExistence type="predicted"/>
<dbReference type="KEGG" id="smas:HUE87_05920"/>
<evidence type="ECO:0000259" key="1">
    <source>
        <dbReference type="Pfam" id="PF08241"/>
    </source>
</evidence>
<accession>A0A7S7M2J5</accession>
<evidence type="ECO:0000313" key="3">
    <source>
        <dbReference type="Proteomes" id="UP000593836"/>
    </source>
</evidence>
<dbReference type="Proteomes" id="UP000593836">
    <property type="component" value="Chromosome"/>
</dbReference>
<dbReference type="CDD" id="cd02440">
    <property type="entry name" value="AdoMet_MTases"/>
    <property type="match status" value="1"/>
</dbReference>
<dbReference type="EMBL" id="CP054493">
    <property type="protein sequence ID" value="QOY55760.1"/>
    <property type="molecule type" value="Genomic_DNA"/>
</dbReference>